<gene>
    <name evidence="2" type="ORF">NHX12_006705</name>
</gene>
<accession>A0A9Q0DS12</accession>
<dbReference type="AlphaFoldDB" id="A0A9Q0DS12"/>
<name>A0A9Q0DS12_9TELE</name>
<evidence type="ECO:0000313" key="3">
    <source>
        <dbReference type="Proteomes" id="UP001148018"/>
    </source>
</evidence>
<feature type="region of interest" description="Disordered" evidence="1">
    <location>
        <begin position="33"/>
        <end position="87"/>
    </location>
</feature>
<dbReference type="OrthoDB" id="10496056at2759"/>
<keyword evidence="3" id="KW-1185">Reference proteome</keyword>
<evidence type="ECO:0000256" key="1">
    <source>
        <dbReference type="SAM" id="MobiDB-lite"/>
    </source>
</evidence>
<dbReference type="EMBL" id="JANIIK010000113">
    <property type="protein sequence ID" value="KAJ3591572.1"/>
    <property type="molecule type" value="Genomic_DNA"/>
</dbReference>
<reference evidence="2" key="1">
    <citation type="submission" date="2022-07" db="EMBL/GenBank/DDBJ databases">
        <title>Chromosome-level genome of Muraenolepis orangiensis.</title>
        <authorList>
            <person name="Kim J."/>
        </authorList>
    </citation>
    <scope>NUCLEOTIDE SEQUENCE</scope>
    <source>
        <strain evidence="2">KU_S4_2022</strain>
        <tissue evidence="2">Muscle</tissue>
    </source>
</reference>
<protein>
    <submittedName>
        <fullName evidence="2">Uncharacterized protein</fullName>
    </submittedName>
</protein>
<organism evidence="2 3">
    <name type="scientific">Muraenolepis orangiensis</name>
    <name type="common">Patagonian moray cod</name>
    <dbReference type="NCBI Taxonomy" id="630683"/>
    <lineage>
        <taxon>Eukaryota</taxon>
        <taxon>Metazoa</taxon>
        <taxon>Chordata</taxon>
        <taxon>Craniata</taxon>
        <taxon>Vertebrata</taxon>
        <taxon>Euteleostomi</taxon>
        <taxon>Actinopterygii</taxon>
        <taxon>Neopterygii</taxon>
        <taxon>Teleostei</taxon>
        <taxon>Neoteleostei</taxon>
        <taxon>Acanthomorphata</taxon>
        <taxon>Zeiogadaria</taxon>
        <taxon>Gadariae</taxon>
        <taxon>Gadiformes</taxon>
        <taxon>Muraenolepidoidei</taxon>
        <taxon>Muraenolepididae</taxon>
        <taxon>Muraenolepis</taxon>
    </lineage>
</organism>
<dbReference type="Proteomes" id="UP001148018">
    <property type="component" value="Unassembled WGS sequence"/>
</dbReference>
<sequence length="87" mass="9518">MVSRKVFCGASSPLITGILLRVDWLLLALRPGPALESGSDPKPGRNREVPGAHPSPWRSAPIRETRGGSTLRRRGCDHIPPKETWTP</sequence>
<comment type="caution">
    <text evidence="2">The sequence shown here is derived from an EMBL/GenBank/DDBJ whole genome shotgun (WGS) entry which is preliminary data.</text>
</comment>
<proteinExistence type="predicted"/>
<evidence type="ECO:0000313" key="2">
    <source>
        <dbReference type="EMBL" id="KAJ3591572.1"/>
    </source>
</evidence>